<dbReference type="PROSITE" id="PS50977">
    <property type="entry name" value="HTH_TETR_2"/>
    <property type="match status" value="1"/>
</dbReference>
<dbReference type="SUPFAM" id="SSF48498">
    <property type="entry name" value="Tetracyclin repressor-like, C-terminal domain"/>
    <property type="match status" value="1"/>
</dbReference>
<organism evidence="8 9">
    <name type="scientific">Pseudarthrobacter equi</name>
    <dbReference type="NCBI Taxonomy" id="728066"/>
    <lineage>
        <taxon>Bacteria</taxon>
        <taxon>Bacillati</taxon>
        <taxon>Actinomycetota</taxon>
        <taxon>Actinomycetes</taxon>
        <taxon>Micrococcales</taxon>
        <taxon>Micrococcaceae</taxon>
        <taxon>Pseudarthrobacter</taxon>
    </lineage>
</organism>
<dbReference type="Pfam" id="PF00440">
    <property type="entry name" value="TetR_N"/>
    <property type="match status" value="1"/>
</dbReference>
<feature type="chain" id="PRO_5009262396" evidence="6">
    <location>
        <begin position="31"/>
        <end position="252"/>
    </location>
</feature>
<evidence type="ECO:0000313" key="8">
    <source>
        <dbReference type="EMBL" id="SDS73687.1"/>
    </source>
</evidence>
<dbReference type="AlphaFoldDB" id="A0A1H1UME9"/>
<keyword evidence="9" id="KW-1185">Reference proteome</keyword>
<keyword evidence="2 4" id="KW-0238">DNA-binding</keyword>
<evidence type="ECO:0000256" key="4">
    <source>
        <dbReference type="PROSITE-ProRule" id="PRU00335"/>
    </source>
</evidence>
<feature type="region of interest" description="Disordered" evidence="5">
    <location>
        <begin position="188"/>
        <end position="209"/>
    </location>
</feature>
<protein>
    <submittedName>
        <fullName evidence="8">Regulatory protein, tetR family</fullName>
    </submittedName>
</protein>
<gene>
    <name evidence="8" type="ORF">SAMN04489743_0732</name>
</gene>
<dbReference type="InterPro" id="IPR009057">
    <property type="entry name" value="Homeodomain-like_sf"/>
</dbReference>
<dbReference type="SUPFAM" id="SSF46689">
    <property type="entry name" value="Homeodomain-like"/>
    <property type="match status" value="1"/>
</dbReference>
<keyword evidence="6" id="KW-0732">Signal</keyword>
<feature type="DNA-binding region" description="H-T-H motif" evidence="4">
    <location>
        <begin position="60"/>
        <end position="79"/>
    </location>
</feature>
<dbReference type="EMBL" id="LT629779">
    <property type="protein sequence ID" value="SDS73687.1"/>
    <property type="molecule type" value="Genomic_DNA"/>
</dbReference>
<feature type="compositionally biased region" description="Basic and acidic residues" evidence="5">
    <location>
        <begin position="188"/>
        <end position="201"/>
    </location>
</feature>
<sequence length="252" mass="26392">MPADASAPSAAALPAASSAAMLSAAASASAAQLPARRPARQLLLEAAARLFYAQGVGATGIDTITTAAGVAKKSLYNNFASKADLVAAYLEARHEEWLELYRDRVAIAATPAERVLAVFDAYLDHANFAYEHGFRGCGLLNAAAELPVGHPGRLAVRQHKEEVEHLLATHLADHLAGRSAAAAFSARAERTTGLAEHRPEPADSSDQAERAAVLAQHLSFLLEGAMARAGLEGNDASLRDAKRIAQQMLAGL</sequence>
<dbReference type="PRINTS" id="PR00455">
    <property type="entry name" value="HTHTETR"/>
</dbReference>
<dbReference type="PANTHER" id="PTHR47506">
    <property type="entry name" value="TRANSCRIPTIONAL REGULATORY PROTEIN"/>
    <property type="match status" value="1"/>
</dbReference>
<name>A0A1H1UME9_9MICC</name>
<dbReference type="InterPro" id="IPR001647">
    <property type="entry name" value="HTH_TetR"/>
</dbReference>
<evidence type="ECO:0000259" key="7">
    <source>
        <dbReference type="PROSITE" id="PS50977"/>
    </source>
</evidence>
<evidence type="ECO:0000256" key="3">
    <source>
        <dbReference type="ARBA" id="ARBA00023163"/>
    </source>
</evidence>
<reference evidence="9" key="1">
    <citation type="submission" date="2016-10" db="EMBL/GenBank/DDBJ databases">
        <authorList>
            <person name="Varghese N."/>
            <person name="Submissions S."/>
        </authorList>
    </citation>
    <scope>NUCLEOTIDE SEQUENCE [LARGE SCALE GENOMIC DNA]</scope>
    <source>
        <strain evidence="9">IMMIB L-1606</strain>
    </source>
</reference>
<evidence type="ECO:0000256" key="1">
    <source>
        <dbReference type="ARBA" id="ARBA00023015"/>
    </source>
</evidence>
<feature type="domain" description="HTH tetR-type" evidence="7">
    <location>
        <begin position="37"/>
        <end position="97"/>
    </location>
</feature>
<dbReference type="PANTHER" id="PTHR47506:SF1">
    <property type="entry name" value="HTH-TYPE TRANSCRIPTIONAL REGULATOR YJDC"/>
    <property type="match status" value="1"/>
</dbReference>
<dbReference type="OrthoDB" id="3196926at2"/>
<proteinExistence type="predicted"/>
<evidence type="ECO:0000313" key="9">
    <source>
        <dbReference type="Proteomes" id="UP000198751"/>
    </source>
</evidence>
<dbReference type="GO" id="GO:0003677">
    <property type="term" value="F:DNA binding"/>
    <property type="evidence" value="ECO:0007669"/>
    <property type="project" value="UniProtKB-UniRule"/>
</dbReference>
<dbReference type="InterPro" id="IPR036271">
    <property type="entry name" value="Tet_transcr_reg_TetR-rel_C_sf"/>
</dbReference>
<feature type="signal peptide" evidence="6">
    <location>
        <begin position="1"/>
        <end position="30"/>
    </location>
</feature>
<keyword evidence="3" id="KW-0804">Transcription</keyword>
<evidence type="ECO:0000256" key="5">
    <source>
        <dbReference type="SAM" id="MobiDB-lite"/>
    </source>
</evidence>
<dbReference type="Proteomes" id="UP000198751">
    <property type="component" value="Chromosome I"/>
</dbReference>
<dbReference type="Gene3D" id="1.10.357.10">
    <property type="entry name" value="Tetracycline Repressor, domain 2"/>
    <property type="match status" value="1"/>
</dbReference>
<evidence type="ECO:0000256" key="2">
    <source>
        <dbReference type="ARBA" id="ARBA00023125"/>
    </source>
</evidence>
<keyword evidence="1" id="KW-0805">Transcription regulation</keyword>
<accession>A0A1H1UME9</accession>
<evidence type="ECO:0000256" key="6">
    <source>
        <dbReference type="SAM" id="SignalP"/>
    </source>
</evidence>